<reference evidence="2" key="1">
    <citation type="journal article" date="2019" name="bioRxiv">
        <title>The Genome of the Zebra Mussel, Dreissena polymorpha: A Resource for Invasive Species Research.</title>
        <authorList>
            <person name="McCartney M.A."/>
            <person name="Auch B."/>
            <person name="Kono T."/>
            <person name="Mallez S."/>
            <person name="Zhang Y."/>
            <person name="Obille A."/>
            <person name="Becker A."/>
            <person name="Abrahante J.E."/>
            <person name="Garbe J."/>
            <person name="Badalamenti J.P."/>
            <person name="Herman A."/>
            <person name="Mangelson H."/>
            <person name="Liachko I."/>
            <person name="Sullivan S."/>
            <person name="Sone E.D."/>
            <person name="Koren S."/>
            <person name="Silverstein K.A.T."/>
            <person name="Beckman K.B."/>
            <person name="Gohl D.M."/>
        </authorList>
    </citation>
    <scope>NUCLEOTIDE SEQUENCE</scope>
    <source>
        <strain evidence="2">Duluth1</strain>
        <tissue evidence="2">Whole animal</tissue>
    </source>
</reference>
<organism evidence="2 3">
    <name type="scientific">Dreissena polymorpha</name>
    <name type="common">Zebra mussel</name>
    <name type="synonym">Mytilus polymorpha</name>
    <dbReference type="NCBI Taxonomy" id="45954"/>
    <lineage>
        <taxon>Eukaryota</taxon>
        <taxon>Metazoa</taxon>
        <taxon>Spiralia</taxon>
        <taxon>Lophotrochozoa</taxon>
        <taxon>Mollusca</taxon>
        <taxon>Bivalvia</taxon>
        <taxon>Autobranchia</taxon>
        <taxon>Heteroconchia</taxon>
        <taxon>Euheterodonta</taxon>
        <taxon>Imparidentia</taxon>
        <taxon>Neoheterodontei</taxon>
        <taxon>Myida</taxon>
        <taxon>Dreissenoidea</taxon>
        <taxon>Dreissenidae</taxon>
        <taxon>Dreissena</taxon>
    </lineage>
</organism>
<dbReference type="EMBL" id="JAIWYP010000004">
    <property type="protein sequence ID" value="KAH3840788.1"/>
    <property type="molecule type" value="Genomic_DNA"/>
</dbReference>
<feature type="region of interest" description="Disordered" evidence="1">
    <location>
        <begin position="170"/>
        <end position="190"/>
    </location>
</feature>
<feature type="compositionally biased region" description="Acidic residues" evidence="1">
    <location>
        <begin position="118"/>
        <end position="128"/>
    </location>
</feature>
<evidence type="ECO:0000256" key="1">
    <source>
        <dbReference type="SAM" id="MobiDB-lite"/>
    </source>
</evidence>
<feature type="compositionally biased region" description="Basic and acidic residues" evidence="1">
    <location>
        <begin position="100"/>
        <end position="109"/>
    </location>
</feature>
<accession>A0A9D4KJ33</accession>
<dbReference type="AlphaFoldDB" id="A0A9D4KJ33"/>
<evidence type="ECO:0000313" key="3">
    <source>
        <dbReference type="Proteomes" id="UP000828390"/>
    </source>
</evidence>
<proteinExistence type="predicted"/>
<feature type="region of interest" description="Disordered" evidence="1">
    <location>
        <begin position="34"/>
        <end position="139"/>
    </location>
</feature>
<sequence>MCRPRLVTALSEYPLIGEEESCIQSEMKSDDTVLYSENIAHDESKVYQSTNRPMDIEMDDDEREDDDEEDDVESDDDDEEQDDVEDEEEERDDVYDVDTDDAKVHKTEESGVVIGDDVVTDDSNGEQDAEVKSGGEDEQDLYTCMGPHGFTMCWDNVGKKVITRHPTEKVKNKYSPNYPSDRLLIATNSQ</sequence>
<dbReference type="Proteomes" id="UP000828390">
    <property type="component" value="Unassembled WGS sequence"/>
</dbReference>
<reference evidence="2" key="2">
    <citation type="submission" date="2020-11" db="EMBL/GenBank/DDBJ databases">
        <authorList>
            <person name="McCartney M.A."/>
            <person name="Auch B."/>
            <person name="Kono T."/>
            <person name="Mallez S."/>
            <person name="Becker A."/>
            <person name="Gohl D.M."/>
            <person name="Silverstein K.A.T."/>
            <person name="Koren S."/>
            <person name="Bechman K.B."/>
            <person name="Herman A."/>
            <person name="Abrahante J.E."/>
            <person name="Garbe J."/>
        </authorList>
    </citation>
    <scope>NUCLEOTIDE SEQUENCE</scope>
    <source>
        <strain evidence="2">Duluth1</strain>
        <tissue evidence="2">Whole animal</tissue>
    </source>
</reference>
<keyword evidence="3" id="KW-1185">Reference proteome</keyword>
<protein>
    <submittedName>
        <fullName evidence="2">Uncharacterized protein</fullName>
    </submittedName>
</protein>
<comment type="caution">
    <text evidence="2">The sequence shown here is derived from an EMBL/GenBank/DDBJ whole genome shotgun (WGS) entry which is preliminary data.</text>
</comment>
<name>A0A9D4KJ33_DREPO</name>
<gene>
    <name evidence="2" type="ORF">DPMN_114244</name>
</gene>
<feature type="compositionally biased region" description="Acidic residues" evidence="1">
    <location>
        <begin position="56"/>
        <end position="99"/>
    </location>
</feature>
<evidence type="ECO:0000313" key="2">
    <source>
        <dbReference type="EMBL" id="KAH3840788.1"/>
    </source>
</evidence>